<evidence type="ECO:0000256" key="5">
    <source>
        <dbReference type="RuleBase" id="RU003796"/>
    </source>
</evidence>
<proteinExistence type="inferred from homology"/>
<keyword evidence="5" id="KW-0539">Nucleus</keyword>
<evidence type="ECO:0000256" key="3">
    <source>
        <dbReference type="ARBA" id="ARBA00023125"/>
    </source>
</evidence>
<dbReference type="InterPro" id="IPR036390">
    <property type="entry name" value="WH_DNA-bd_sf"/>
</dbReference>
<dbReference type="Pfam" id="PF16421">
    <property type="entry name" value="E2F_CC-MB"/>
    <property type="match status" value="1"/>
</dbReference>
<protein>
    <recommendedName>
        <fullName evidence="7">E2F/DP family winged-helix DNA-binding domain-containing protein</fullName>
    </recommendedName>
</protein>
<keyword evidence="3 5" id="KW-0238">DNA-binding</keyword>
<dbReference type="PANTHER" id="PTHR12081:SF18">
    <property type="entry name" value="TRANSCRIPTION FACTOR E2F2-RELATED"/>
    <property type="match status" value="1"/>
</dbReference>
<evidence type="ECO:0000313" key="8">
    <source>
        <dbReference type="EMBL" id="SZX66713.1"/>
    </source>
</evidence>
<dbReference type="GO" id="GO:0090575">
    <property type="term" value="C:RNA polymerase II transcription regulator complex"/>
    <property type="evidence" value="ECO:0007669"/>
    <property type="project" value="TreeGrafter"/>
</dbReference>
<evidence type="ECO:0000256" key="1">
    <source>
        <dbReference type="ARBA" id="ARBA00010940"/>
    </source>
</evidence>
<dbReference type="Gene3D" id="6.10.250.540">
    <property type="match status" value="1"/>
</dbReference>
<feature type="region of interest" description="Disordered" evidence="6">
    <location>
        <begin position="336"/>
        <end position="363"/>
    </location>
</feature>
<comment type="subcellular location">
    <subcellularLocation>
        <location evidence="5">Nucleus</location>
    </subcellularLocation>
</comment>
<gene>
    <name evidence="8" type="ORF">BQ4739_LOCUS7131</name>
</gene>
<keyword evidence="2 5" id="KW-0805">Transcription regulation</keyword>
<dbReference type="InterPro" id="IPR032198">
    <property type="entry name" value="E2F_CC-MB"/>
</dbReference>
<dbReference type="Gene3D" id="1.10.10.10">
    <property type="entry name" value="Winged helix-like DNA-binding domain superfamily/Winged helix DNA-binding domain"/>
    <property type="match status" value="1"/>
</dbReference>
<dbReference type="Pfam" id="PF02319">
    <property type="entry name" value="WHD_E2F_TDP"/>
    <property type="match status" value="1"/>
</dbReference>
<dbReference type="PANTHER" id="PTHR12081">
    <property type="entry name" value="TRANSCRIPTION FACTOR E2F"/>
    <property type="match status" value="1"/>
</dbReference>
<accession>A0A383VP89</accession>
<dbReference type="SUPFAM" id="SSF46785">
    <property type="entry name" value="Winged helix' DNA-binding domain"/>
    <property type="match status" value="1"/>
</dbReference>
<sequence>MEASRRKADQDGDQWSARGTSKRKTSRRITQRSPDQTGKAGSPGAGGYSHVVGCRYDSSLGMLTKKFINLINKADDGVLDLNHAADMLQVQKRRIYDITNVLEGVGLIEKKSKNNIIWKPALPSGSPENEEDERALELLQGQMASLRDADASLDAHIHQMTSCIKAMTEAAANKPHFYVTDDDITNLPCFKGDTIFAVKAPAGTTLEVPEPEKYRMEDGKLAERFSVLLHSSTDAVEVFLVQHPVQPGEGAAPAAEPQQQQQQQQAAAARTEQQQLLDALVPQQPTSLQQQQQAGAAASAAAAAAALAGPDISMEPPGGLAAAAAAAAAAQYCSDSANRSSNRPPSLQPQHLAGGAGGPAPQPSPITLLAKAISSGGISAADIAVGANALIKQEQQQHHAQPAAAGAVAGAGGACATPNFAAMAGLNSPLFPPAGLSSPNLGAASPAQNGKWADVGIDPEVWFEGDGGALGALGDFFKNESSIFHQAAAGDQQDIGTVAAW</sequence>
<dbReference type="InterPro" id="IPR015633">
    <property type="entry name" value="E2F"/>
</dbReference>
<evidence type="ECO:0000256" key="6">
    <source>
        <dbReference type="SAM" id="MobiDB-lite"/>
    </source>
</evidence>
<dbReference type="CDD" id="cd14660">
    <property type="entry name" value="E2F_DD"/>
    <property type="match status" value="1"/>
</dbReference>
<reference evidence="8 9" key="1">
    <citation type="submission" date="2016-10" db="EMBL/GenBank/DDBJ databases">
        <authorList>
            <person name="Cai Z."/>
        </authorList>
    </citation>
    <scope>NUCLEOTIDE SEQUENCE [LARGE SCALE GENOMIC DNA]</scope>
</reference>
<feature type="compositionally biased region" description="Basic residues" evidence="6">
    <location>
        <begin position="20"/>
        <end position="30"/>
    </location>
</feature>
<name>A0A383VP89_TETOB</name>
<dbReference type="GO" id="GO:0000978">
    <property type="term" value="F:RNA polymerase II cis-regulatory region sequence-specific DNA binding"/>
    <property type="evidence" value="ECO:0007669"/>
    <property type="project" value="InterPro"/>
</dbReference>
<dbReference type="InterPro" id="IPR037241">
    <property type="entry name" value="E2F-DP_heterodim"/>
</dbReference>
<evidence type="ECO:0000256" key="4">
    <source>
        <dbReference type="ARBA" id="ARBA00023163"/>
    </source>
</evidence>
<keyword evidence="9" id="KW-1185">Reference proteome</keyword>
<dbReference type="InterPro" id="IPR036388">
    <property type="entry name" value="WH-like_DNA-bd_sf"/>
</dbReference>
<comment type="similarity">
    <text evidence="1 5">Belongs to the E2F/DP family.</text>
</comment>
<feature type="region of interest" description="Disordered" evidence="6">
    <location>
        <begin position="1"/>
        <end position="48"/>
    </location>
</feature>
<dbReference type="FunFam" id="1.10.10.10:FF:000008">
    <property type="entry name" value="E2F transcription factor 1"/>
    <property type="match status" value="1"/>
</dbReference>
<evidence type="ECO:0000259" key="7">
    <source>
        <dbReference type="SMART" id="SM01372"/>
    </source>
</evidence>
<dbReference type="EMBL" id="FNXT01000731">
    <property type="protein sequence ID" value="SZX66713.1"/>
    <property type="molecule type" value="Genomic_DNA"/>
</dbReference>
<feature type="compositionally biased region" description="Polar residues" evidence="6">
    <location>
        <begin position="336"/>
        <end position="345"/>
    </location>
</feature>
<dbReference type="InterPro" id="IPR003316">
    <property type="entry name" value="E2F_WHTH_DNA-bd_dom"/>
</dbReference>
<feature type="region of interest" description="Disordered" evidence="6">
    <location>
        <begin position="247"/>
        <end position="273"/>
    </location>
</feature>
<dbReference type="GO" id="GO:0000981">
    <property type="term" value="F:DNA-binding transcription factor activity, RNA polymerase II-specific"/>
    <property type="evidence" value="ECO:0007669"/>
    <property type="project" value="TreeGrafter"/>
</dbReference>
<feature type="compositionally biased region" description="Basic and acidic residues" evidence="6">
    <location>
        <begin position="1"/>
        <end position="10"/>
    </location>
</feature>
<dbReference type="Proteomes" id="UP000256970">
    <property type="component" value="Unassembled WGS sequence"/>
</dbReference>
<keyword evidence="4 5" id="KW-0804">Transcription</keyword>
<organism evidence="8 9">
    <name type="scientific">Tetradesmus obliquus</name>
    <name type="common">Green alga</name>
    <name type="synonym">Acutodesmus obliquus</name>
    <dbReference type="NCBI Taxonomy" id="3088"/>
    <lineage>
        <taxon>Eukaryota</taxon>
        <taxon>Viridiplantae</taxon>
        <taxon>Chlorophyta</taxon>
        <taxon>core chlorophytes</taxon>
        <taxon>Chlorophyceae</taxon>
        <taxon>CS clade</taxon>
        <taxon>Sphaeropleales</taxon>
        <taxon>Scenedesmaceae</taxon>
        <taxon>Tetradesmus</taxon>
    </lineage>
</organism>
<evidence type="ECO:0000313" key="9">
    <source>
        <dbReference type="Proteomes" id="UP000256970"/>
    </source>
</evidence>
<dbReference type="SUPFAM" id="SSF144074">
    <property type="entry name" value="E2F-DP heterodimerization region"/>
    <property type="match status" value="1"/>
</dbReference>
<evidence type="ECO:0000256" key="2">
    <source>
        <dbReference type="ARBA" id="ARBA00023015"/>
    </source>
</evidence>
<dbReference type="GO" id="GO:0046983">
    <property type="term" value="F:protein dimerization activity"/>
    <property type="evidence" value="ECO:0007669"/>
    <property type="project" value="InterPro"/>
</dbReference>
<dbReference type="SMART" id="SM01372">
    <property type="entry name" value="E2F_TDP"/>
    <property type="match status" value="1"/>
</dbReference>
<dbReference type="AlphaFoldDB" id="A0A383VP89"/>
<dbReference type="STRING" id="3088.A0A383VP89"/>
<feature type="domain" description="E2F/DP family winged-helix DNA-binding" evidence="7">
    <location>
        <begin position="55"/>
        <end position="120"/>
    </location>
</feature>